<dbReference type="RefSeq" id="WP_183613240.1">
    <property type="nucleotide sequence ID" value="NZ_JACICY010000005.1"/>
</dbReference>
<evidence type="ECO:0000256" key="4">
    <source>
        <dbReference type="ARBA" id="ARBA00023125"/>
    </source>
</evidence>
<proteinExistence type="predicted"/>
<evidence type="ECO:0000256" key="3">
    <source>
        <dbReference type="ARBA" id="ARBA00023015"/>
    </source>
</evidence>
<dbReference type="Proteomes" id="UP000562395">
    <property type="component" value="Unassembled WGS sequence"/>
</dbReference>
<keyword evidence="3" id="KW-0805">Transcription regulation</keyword>
<evidence type="ECO:0000256" key="5">
    <source>
        <dbReference type="ARBA" id="ARBA00023163"/>
    </source>
</evidence>
<name>A0A7W5ZW10_9SPHN</name>
<protein>
    <submittedName>
        <fullName evidence="7">DNA-binding MarR family transcriptional regulator</fullName>
    </submittedName>
</protein>
<dbReference type="AlphaFoldDB" id="A0A7W5ZW10"/>
<dbReference type="FunFam" id="1.10.10.10:FF:000163">
    <property type="entry name" value="MarR family transcriptional regulator"/>
    <property type="match status" value="1"/>
</dbReference>
<dbReference type="SUPFAM" id="SSF46785">
    <property type="entry name" value="Winged helix' DNA-binding domain"/>
    <property type="match status" value="1"/>
</dbReference>
<keyword evidence="4 7" id="KW-0238">DNA-binding</keyword>
<dbReference type="PANTHER" id="PTHR33164">
    <property type="entry name" value="TRANSCRIPTIONAL REGULATOR, MARR FAMILY"/>
    <property type="match status" value="1"/>
</dbReference>
<evidence type="ECO:0000256" key="2">
    <source>
        <dbReference type="ARBA" id="ARBA00022490"/>
    </source>
</evidence>
<dbReference type="SMART" id="SM00347">
    <property type="entry name" value="HTH_MARR"/>
    <property type="match status" value="1"/>
</dbReference>
<keyword evidence="2" id="KW-0963">Cytoplasm</keyword>
<evidence type="ECO:0000256" key="1">
    <source>
        <dbReference type="ARBA" id="ARBA00004496"/>
    </source>
</evidence>
<dbReference type="InterPro" id="IPR036390">
    <property type="entry name" value="WH_DNA-bd_sf"/>
</dbReference>
<gene>
    <name evidence="7" type="ORF">GGQ88_002250</name>
</gene>
<dbReference type="GO" id="GO:0005737">
    <property type="term" value="C:cytoplasm"/>
    <property type="evidence" value="ECO:0007669"/>
    <property type="project" value="UniProtKB-SubCell"/>
</dbReference>
<dbReference type="Pfam" id="PF01047">
    <property type="entry name" value="MarR"/>
    <property type="match status" value="1"/>
</dbReference>
<evidence type="ECO:0000313" key="8">
    <source>
        <dbReference type="Proteomes" id="UP000562395"/>
    </source>
</evidence>
<dbReference type="InterPro" id="IPR036388">
    <property type="entry name" value="WH-like_DNA-bd_sf"/>
</dbReference>
<reference evidence="7 8" key="1">
    <citation type="submission" date="2020-08" db="EMBL/GenBank/DDBJ databases">
        <title>Genomic Encyclopedia of Type Strains, Phase IV (KMG-IV): sequencing the most valuable type-strain genomes for metagenomic binning, comparative biology and taxonomic classification.</title>
        <authorList>
            <person name="Goeker M."/>
        </authorList>
    </citation>
    <scope>NUCLEOTIDE SEQUENCE [LARGE SCALE GENOMIC DNA]</scope>
    <source>
        <strain evidence="7 8">DSM 14552</strain>
    </source>
</reference>
<keyword evidence="5" id="KW-0804">Transcription</keyword>
<comment type="caution">
    <text evidence="7">The sequence shown here is derived from an EMBL/GenBank/DDBJ whole genome shotgun (WGS) entry which is preliminary data.</text>
</comment>
<dbReference type="Gene3D" id="1.10.10.10">
    <property type="entry name" value="Winged helix-like DNA-binding domain superfamily/Winged helix DNA-binding domain"/>
    <property type="match status" value="1"/>
</dbReference>
<evidence type="ECO:0000313" key="7">
    <source>
        <dbReference type="EMBL" id="MBB3860978.1"/>
    </source>
</evidence>
<organism evidence="7 8">
    <name type="scientific">Novosphingobium hassiacum</name>
    <dbReference type="NCBI Taxonomy" id="173676"/>
    <lineage>
        <taxon>Bacteria</taxon>
        <taxon>Pseudomonadati</taxon>
        <taxon>Pseudomonadota</taxon>
        <taxon>Alphaproteobacteria</taxon>
        <taxon>Sphingomonadales</taxon>
        <taxon>Sphingomonadaceae</taxon>
        <taxon>Novosphingobium</taxon>
    </lineage>
</organism>
<accession>A0A7W5ZW10</accession>
<evidence type="ECO:0000259" key="6">
    <source>
        <dbReference type="PROSITE" id="PS50995"/>
    </source>
</evidence>
<dbReference type="InterPro" id="IPR000835">
    <property type="entry name" value="HTH_MarR-typ"/>
</dbReference>
<dbReference type="EMBL" id="JACICY010000005">
    <property type="protein sequence ID" value="MBB3860978.1"/>
    <property type="molecule type" value="Genomic_DNA"/>
</dbReference>
<feature type="domain" description="HTH marR-type" evidence="6">
    <location>
        <begin position="19"/>
        <end position="149"/>
    </location>
</feature>
<sequence length="163" mass="18214">MTTERHPSKQEGDELLRLDRQLCFPLYAATNLIQRLYRPLLAPLGLTYSQYLVMLVLWEREPVTVGDLQACLHLDVGTLSPMLKRMERAGLVARMRDPQDERRVLVTPTSEGRALKSAAQEIPGTLAKKVGIEEDRIVALHELTHALVGQLGEAAERDSHPAA</sequence>
<dbReference type="GO" id="GO:0006950">
    <property type="term" value="P:response to stress"/>
    <property type="evidence" value="ECO:0007669"/>
    <property type="project" value="TreeGrafter"/>
</dbReference>
<dbReference type="PROSITE" id="PS50995">
    <property type="entry name" value="HTH_MARR_2"/>
    <property type="match status" value="1"/>
</dbReference>
<keyword evidence="8" id="KW-1185">Reference proteome</keyword>
<comment type="subcellular location">
    <subcellularLocation>
        <location evidence="1">Cytoplasm</location>
    </subcellularLocation>
</comment>
<dbReference type="InterPro" id="IPR039422">
    <property type="entry name" value="MarR/SlyA-like"/>
</dbReference>
<dbReference type="PANTHER" id="PTHR33164:SF5">
    <property type="entry name" value="ORGANIC HYDROPEROXIDE RESISTANCE TRANSCRIPTIONAL REGULATOR"/>
    <property type="match status" value="1"/>
</dbReference>
<dbReference type="GO" id="GO:0003700">
    <property type="term" value="F:DNA-binding transcription factor activity"/>
    <property type="evidence" value="ECO:0007669"/>
    <property type="project" value="InterPro"/>
</dbReference>
<dbReference type="GO" id="GO:0003677">
    <property type="term" value="F:DNA binding"/>
    <property type="evidence" value="ECO:0007669"/>
    <property type="project" value="UniProtKB-KW"/>
</dbReference>